<keyword evidence="2" id="KW-1185">Reference proteome</keyword>
<dbReference type="EMBL" id="BMVO01000028">
    <property type="protein sequence ID" value="GHB26624.1"/>
    <property type="molecule type" value="Genomic_DNA"/>
</dbReference>
<protein>
    <submittedName>
        <fullName evidence="1">Uncharacterized protein</fullName>
    </submittedName>
</protein>
<name>A0ABQ3E5B6_9ACTN</name>
<proteinExistence type="predicted"/>
<dbReference type="RefSeq" id="WP_170198250.1">
    <property type="nucleotide sequence ID" value="NZ_BMVO01000028.1"/>
</dbReference>
<evidence type="ECO:0000313" key="1">
    <source>
        <dbReference type="EMBL" id="GHB26624.1"/>
    </source>
</evidence>
<accession>A0ABQ3E5B6</accession>
<comment type="caution">
    <text evidence="1">The sequence shown here is derived from an EMBL/GenBank/DDBJ whole genome shotgun (WGS) entry which is preliminary data.</text>
</comment>
<dbReference type="Proteomes" id="UP000599437">
    <property type="component" value="Unassembled WGS sequence"/>
</dbReference>
<organism evidence="1 2">
    <name type="scientific">Streptomyces chryseus</name>
    <dbReference type="NCBI Taxonomy" id="68186"/>
    <lineage>
        <taxon>Bacteria</taxon>
        <taxon>Bacillati</taxon>
        <taxon>Actinomycetota</taxon>
        <taxon>Actinomycetes</taxon>
        <taxon>Kitasatosporales</taxon>
        <taxon>Streptomycetaceae</taxon>
        <taxon>Streptomyces</taxon>
    </lineage>
</organism>
<reference evidence="2" key="1">
    <citation type="journal article" date="2019" name="Int. J. Syst. Evol. Microbiol.">
        <title>The Global Catalogue of Microorganisms (GCM) 10K type strain sequencing project: providing services to taxonomists for standard genome sequencing and annotation.</title>
        <authorList>
            <consortium name="The Broad Institute Genomics Platform"/>
            <consortium name="The Broad Institute Genome Sequencing Center for Infectious Disease"/>
            <person name="Wu L."/>
            <person name="Ma J."/>
        </authorList>
    </citation>
    <scope>NUCLEOTIDE SEQUENCE [LARGE SCALE GENOMIC DNA]</scope>
    <source>
        <strain evidence="2">JCM 4737</strain>
    </source>
</reference>
<sequence length="73" mass="8004">MAGHASRTRTSPEANQVVFRDRLRLAEDGAAVFDLGDSQIWFDLGSSFPAGIDSGWVEIRVEADKVALHPHLL</sequence>
<gene>
    <name evidence="1" type="ORF">GCM10010346_57760</name>
</gene>
<evidence type="ECO:0000313" key="2">
    <source>
        <dbReference type="Proteomes" id="UP000599437"/>
    </source>
</evidence>